<evidence type="ECO:0000313" key="1">
    <source>
        <dbReference type="EMBL" id="MQW68310.1"/>
    </source>
</evidence>
<sequence>MISGNKLLWRTAAECFDWSPPCPSIFASSAEIWAEHQLRAVRPLADAAMAHVARGMKRYVLEAERPFIVNLTHGDEPRISTSVQRHHPWRIEGRRRW</sequence>
<dbReference type="EMBL" id="WISB01000029">
    <property type="protein sequence ID" value="MQW68310.1"/>
    <property type="molecule type" value="Genomic_DNA"/>
</dbReference>
<comment type="caution">
    <text evidence="1">The sequence shown here is derived from an EMBL/GenBank/DDBJ whole genome shotgun (WGS) entry which is preliminary data.</text>
</comment>
<name>A0A6G1WEZ3_9HYPH</name>
<proteinExistence type="predicted"/>
<organism evidence="1">
    <name type="scientific">Sinorhizobium medicae</name>
    <dbReference type="NCBI Taxonomy" id="110321"/>
    <lineage>
        <taxon>Bacteria</taxon>
        <taxon>Pseudomonadati</taxon>
        <taxon>Pseudomonadota</taxon>
        <taxon>Alphaproteobacteria</taxon>
        <taxon>Hyphomicrobiales</taxon>
        <taxon>Rhizobiaceae</taxon>
        <taxon>Sinorhizobium/Ensifer group</taxon>
        <taxon>Sinorhizobium</taxon>
    </lineage>
</organism>
<accession>A0A6G1WEZ3</accession>
<gene>
    <name evidence="1" type="ORF">GHJ91_03760</name>
</gene>
<dbReference type="AlphaFoldDB" id="A0A6G1WEZ3"/>
<dbReference type="RefSeq" id="WP_024312267.1">
    <property type="nucleotide sequence ID" value="NZ_RPNW01000052.1"/>
</dbReference>
<reference evidence="1" key="1">
    <citation type="journal article" date="2013" name="Genome Biol.">
        <title>Comparative genomics of the core and accessory genomes of 48 Sinorhizobium strains comprising five genospecies.</title>
        <authorList>
            <person name="Sugawara M."/>
            <person name="Epstein B."/>
            <person name="Badgley B.D."/>
            <person name="Unno T."/>
            <person name="Xu L."/>
            <person name="Reese J."/>
            <person name="Gyaneshwar P."/>
            <person name="Denny R."/>
            <person name="Mudge J."/>
            <person name="Bharti A.K."/>
            <person name="Farmer A.D."/>
            <person name="May G.D."/>
            <person name="Woodward J.E."/>
            <person name="Medigue C."/>
            <person name="Vallenet D."/>
            <person name="Lajus A."/>
            <person name="Rouy Z."/>
            <person name="Martinez-Vaz B."/>
            <person name="Tiffin P."/>
            <person name="Young N.D."/>
            <person name="Sadowsky M.J."/>
        </authorList>
    </citation>
    <scope>NUCLEOTIDE SEQUENCE</scope>
    <source>
        <strain evidence="1">M1</strain>
    </source>
</reference>
<protein>
    <submittedName>
        <fullName evidence="1">Uncharacterized protein</fullName>
    </submittedName>
</protein>